<dbReference type="PANTHER" id="PTHR10963:SF24">
    <property type="entry name" value="GLYCOSIDASE C21B10.07-RELATED"/>
    <property type="match status" value="1"/>
</dbReference>
<dbReference type="GO" id="GO:0004553">
    <property type="term" value="F:hydrolase activity, hydrolyzing O-glycosyl compounds"/>
    <property type="evidence" value="ECO:0007669"/>
    <property type="project" value="InterPro"/>
</dbReference>
<gene>
    <name evidence="2" type="ORF">LLEC1_08087</name>
</gene>
<dbReference type="Pfam" id="PF26113">
    <property type="entry name" value="GH16_XgeA"/>
    <property type="match status" value="1"/>
</dbReference>
<sequence length="224" mass="24186">MAYSLVNSYAGDALISGFNWIDTPDPSNGFVRYQTQANAANHGLFAVDQETGVVRIGVDHTNTYDVSSGRPSIRIESKDAYNHGLFIGDFLHMPPSQCVWAYGPEWPKGGEIDIIEGANTAHRNIISAHTTPGCQLGDDVLSMASGVSQSKNCETGTQNIGCGYVAPADDTSSYGDTFNAVRGGIYAMLWDDDFIKVWHFDRDSAPADIAAKKPQPHGWGKPQA</sequence>
<evidence type="ECO:0000313" key="2">
    <source>
        <dbReference type="EMBL" id="OAR02629.1"/>
    </source>
</evidence>
<comment type="caution">
    <text evidence="2">The sequence shown here is derived from an EMBL/GenBank/DDBJ whole genome shotgun (WGS) entry which is preliminary data.</text>
</comment>
<name>A0A179ILJ4_CORDF</name>
<dbReference type="EMBL" id="LUKN01000596">
    <property type="protein sequence ID" value="OAR02629.1"/>
    <property type="molecule type" value="Genomic_DNA"/>
</dbReference>
<dbReference type="GO" id="GO:0009251">
    <property type="term" value="P:glucan catabolic process"/>
    <property type="evidence" value="ECO:0007669"/>
    <property type="project" value="TreeGrafter"/>
</dbReference>
<dbReference type="AlphaFoldDB" id="A0A179ILJ4"/>
<organism evidence="2 3">
    <name type="scientific">Cordyceps confragosa</name>
    <name type="common">Lecanicillium lecanii</name>
    <dbReference type="NCBI Taxonomy" id="2714763"/>
    <lineage>
        <taxon>Eukaryota</taxon>
        <taxon>Fungi</taxon>
        <taxon>Dikarya</taxon>
        <taxon>Ascomycota</taxon>
        <taxon>Pezizomycotina</taxon>
        <taxon>Sordariomycetes</taxon>
        <taxon>Hypocreomycetidae</taxon>
        <taxon>Hypocreales</taxon>
        <taxon>Cordycipitaceae</taxon>
        <taxon>Akanthomyces</taxon>
    </lineage>
</organism>
<dbReference type="PANTHER" id="PTHR10963">
    <property type="entry name" value="GLYCOSYL HYDROLASE-RELATED"/>
    <property type="match status" value="1"/>
</dbReference>
<evidence type="ECO:0000313" key="3">
    <source>
        <dbReference type="Proteomes" id="UP000243081"/>
    </source>
</evidence>
<protein>
    <recommendedName>
        <fullName evidence="1">GH16 domain-containing protein</fullName>
    </recommendedName>
</protein>
<dbReference type="Gene3D" id="2.60.120.200">
    <property type="match status" value="1"/>
</dbReference>
<reference evidence="2 3" key="1">
    <citation type="submission" date="2016-03" db="EMBL/GenBank/DDBJ databases">
        <title>Fine-scale spatial genetic structure of a fungal parasite of coffee scale insects.</title>
        <authorList>
            <person name="Jackson D."/>
            <person name="Zemenick K.A."/>
            <person name="Malloure B."/>
            <person name="Quandt C.A."/>
            <person name="James T.Y."/>
        </authorList>
    </citation>
    <scope>NUCLEOTIDE SEQUENCE [LARGE SCALE GENOMIC DNA]</scope>
    <source>
        <strain evidence="2 3">UM487</strain>
    </source>
</reference>
<dbReference type="SUPFAM" id="SSF49899">
    <property type="entry name" value="Concanavalin A-like lectins/glucanases"/>
    <property type="match status" value="1"/>
</dbReference>
<dbReference type="InterPro" id="IPR050546">
    <property type="entry name" value="Glycosyl_Hydrlase_16"/>
</dbReference>
<proteinExistence type="predicted"/>
<dbReference type="InterPro" id="IPR013320">
    <property type="entry name" value="ConA-like_dom_sf"/>
</dbReference>
<dbReference type="OrthoDB" id="192832at2759"/>
<evidence type="ECO:0000259" key="1">
    <source>
        <dbReference type="PROSITE" id="PS51762"/>
    </source>
</evidence>
<dbReference type="PROSITE" id="PS51762">
    <property type="entry name" value="GH16_2"/>
    <property type="match status" value="1"/>
</dbReference>
<accession>A0A179ILJ4</accession>
<feature type="non-terminal residue" evidence="2">
    <location>
        <position position="224"/>
    </location>
</feature>
<feature type="domain" description="GH16" evidence="1">
    <location>
        <begin position="16"/>
        <end position="224"/>
    </location>
</feature>
<keyword evidence="3" id="KW-1185">Reference proteome</keyword>
<dbReference type="InterPro" id="IPR000757">
    <property type="entry name" value="Beta-glucanase-like"/>
</dbReference>
<dbReference type="Proteomes" id="UP000243081">
    <property type="component" value="Unassembled WGS sequence"/>
</dbReference>
<dbReference type="OMA" id="CTQSANV"/>